<feature type="transmembrane region" description="Helical" evidence="1">
    <location>
        <begin position="76"/>
        <end position="97"/>
    </location>
</feature>
<dbReference type="EMBL" id="WJBU01000005">
    <property type="protein sequence ID" value="MRD46858.1"/>
    <property type="molecule type" value="Genomic_DNA"/>
</dbReference>
<dbReference type="InterPro" id="IPR002656">
    <property type="entry name" value="Acyl_transf_3_dom"/>
</dbReference>
<feature type="transmembrane region" description="Helical" evidence="1">
    <location>
        <begin position="214"/>
        <end position="231"/>
    </location>
</feature>
<keyword evidence="1" id="KW-0472">Membrane</keyword>
<proteinExistence type="predicted"/>
<dbReference type="Pfam" id="PF01757">
    <property type="entry name" value="Acyl_transf_3"/>
    <property type="match status" value="1"/>
</dbReference>
<accession>A0A844AWW8</accession>
<dbReference type="Proteomes" id="UP000487350">
    <property type="component" value="Unassembled WGS sequence"/>
</dbReference>
<reference evidence="3 4" key="1">
    <citation type="submission" date="2019-11" db="EMBL/GenBank/DDBJ databases">
        <title>Caenimonas koreensis gen. nov., sp. nov., isolated from activated sludge.</title>
        <authorList>
            <person name="Seung H.R."/>
        </authorList>
    </citation>
    <scope>NUCLEOTIDE SEQUENCE [LARGE SCALE GENOMIC DNA]</scope>
    <source>
        <strain evidence="3 4">EMB320</strain>
    </source>
</reference>
<dbReference type="GO" id="GO:0016747">
    <property type="term" value="F:acyltransferase activity, transferring groups other than amino-acyl groups"/>
    <property type="evidence" value="ECO:0007669"/>
    <property type="project" value="InterPro"/>
</dbReference>
<keyword evidence="1" id="KW-1133">Transmembrane helix</keyword>
<keyword evidence="3" id="KW-0012">Acyltransferase</keyword>
<keyword evidence="3" id="KW-0808">Transferase</keyword>
<feature type="transmembrane region" description="Helical" evidence="1">
    <location>
        <begin position="251"/>
        <end position="270"/>
    </location>
</feature>
<gene>
    <name evidence="3" type="ORF">GHT07_06195</name>
</gene>
<dbReference type="OrthoDB" id="9796461at2"/>
<dbReference type="GO" id="GO:0016020">
    <property type="term" value="C:membrane"/>
    <property type="evidence" value="ECO:0007669"/>
    <property type="project" value="TreeGrafter"/>
</dbReference>
<organism evidence="3 4">
    <name type="scientific">Caenimonas koreensis DSM 17982</name>
    <dbReference type="NCBI Taxonomy" id="1121255"/>
    <lineage>
        <taxon>Bacteria</taxon>
        <taxon>Pseudomonadati</taxon>
        <taxon>Pseudomonadota</taxon>
        <taxon>Betaproteobacteria</taxon>
        <taxon>Burkholderiales</taxon>
        <taxon>Comamonadaceae</taxon>
        <taxon>Caenimonas</taxon>
    </lineage>
</organism>
<feature type="transmembrane region" description="Helical" evidence="1">
    <location>
        <begin position="282"/>
        <end position="301"/>
    </location>
</feature>
<comment type="caution">
    <text evidence="3">The sequence shown here is derived from an EMBL/GenBank/DDBJ whole genome shotgun (WGS) entry which is preliminary data.</text>
</comment>
<protein>
    <submittedName>
        <fullName evidence="3">Acyltransferase family protein</fullName>
    </submittedName>
</protein>
<evidence type="ECO:0000256" key="1">
    <source>
        <dbReference type="SAM" id="Phobius"/>
    </source>
</evidence>
<dbReference type="PANTHER" id="PTHR23028">
    <property type="entry name" value="ACETYLTRANSFERASE"/>
    <property type="match status" value="1"/>
</dbReference>
<dbReference type="AlphaFoldDB" id="A0A844AWW8"/>
<evidence type="ECO:0000259" key="2">
    <source>
        <dbReference type="Pfam" id="PF01757"/>
    </source>
</evidence>
<feature type="transmembrane region" description="Helical" evidence="1">
    <location>
        <begin position="186"/>
        <end position="202"/>
    </location>
</feature>
<feature type="transmembrane region" description="Helical" evidence="1">
    <location>
        <begin position="313"/>
        <end position="334"/>
    </location>
</feature>
<dbReference type="InterPro" id="IPR050879">
    <property type="entry name" value="Acyltransferase_3"/>
</dbReference>
<dbReference type="PANTHER" id="PTHR23028:SF53">
    <property type="entry name" value="ACYL_TRANSF_3 DOMAIN-CONTAINING PROTEIN"/>
    <property type="match status" value="1"/>
</dbReference>
<keyword evidence="4" id="KW-1185">Reference proteome</keyword>
<feature type="transmembrane region" description="Helical" evidence="1">
    <location>
        <begin position="35"/>
        <end position="55"/>
    </location>
</feature>
<feature type="transmembrane region" description="Helical" evidence="1">
    <location>
        <begin position="163"/>
        <end position="180"/>
    </location>
</feature>
<evidence type="ECO:0000313" key="3">
    <source>
        <dbReference type="EMBL" id="MRD46858.1"/>
    </source>
</evidence>
<dbReference type="RefSeq" id="WP_153584194.1">
    <property type="nucleotide sequence ID" value="NZ_WJBU01000005.1"/>
</dbReference>
<keyword evidence="1" id="KW-0812">Transmembrane</keyword>
<sequence>MSGVKLPGLEALRGFAALYVFAHHARLAPNSGWGMLLYFGQEAVILFFLLSGFVIDHSTRGRSVTAKRYLIHRFRRIYPIFLVALFLAYLAACVSARELVPVQAVQLLGNILMMQDVASLKPGVWVDTYRGNSALWSLSYEWWFYMGFIPLSLWAADRKASRFPLVWLLSLLGAGSYLLLPNQLSLFLGYFVIWWAGVELSRDYSAAGFVARGTAMKIIGGLLALALVWSIPLVGMSGAKIALGTSPFLQVRHFLAAAAFVGIAYGWSMIRFRGFFPLMRPFCLIAPVSYFLYACHLPLIQIARQAGLFEAPWLGALLTLGAALALGWIVEVRIQRAINQVMK</sequence>
<evidence type="ECO:0000313" key="4">
    <source>
        <dbReference type="Proteomes" id="UP000487350"/>
    </source>
</evidence>
<name>A0A844AWW8_9BURK</name>
<feature type="transmembrane region" description="Helical" evidence="1">
    <location>
        <begin position="134"/>
        <end position="156"/>
    </location>
</feature>
<dbReference type="GO" id="GO:0000271">
    <property type="term" value="P:polysaccharide biosynthetic process"/>
    <property type="evidence" value="ECO:0007669"/>
    <property type="project" value="TreeGrafter"/>
</dbReference>
<feature type="domain" description="Acyltransferase 3" evidence="2">
    <location>
        <begin position="7"/>
        <end position="330"/>
    </location>
</feature>